<dbReference type="InterPro" id="IPR022675">
    <property type="entry name" value="G6P_DH_C"/>
</dbReference>
<proteinExistence type="inferred from homology"/>
<reference evidence="10" key="2">
    <citation type="submission" date="2020-01" db="EMBL/GenBank/DDBJ databases">
        <authorList>
            <person name="Hornung B."/>
        </authorList>
    </citation>
    <scope>NUCLEOTIDE SEQUENCE</scope>
    <source>
        <strain evidence="10">PacBioINE</strain>
    </source>
</reference>
<keyword evidence="5 7" id="KW-0560">Oxidoreductase</keyword>
<dbReference type="PIRSF" id="PIRSF000110">
    <property type="entry name" value="G6PD"/>
    <property type="match status" value="1"/>
</dbReference>
<dbReference type="HAMAP" id="MF_00966">
    <property type="entry name" value="G6PD"/>
    <property type="match status" value="1"/>
</dbReference>
<evidence type="ECO:0000256" key="2">
    <source>
        <dbReference type="ARBA" id="ARBA00009975"/>
    </source>
</evidence>
<comment type="catalytic activity">
    <reaction evidence="7">
        <text>D-glucose 6-phosphate + NADP(+) = 6-phospho-D-glucono-1,5-lactone + NADPH + H(+)</text>
        <dbReference type="Rhea" id="RHEA:15841"/>
        <dbReference type="ChEBI" id="CHEBI:15378"/>
        <dbReference type="ChEBI" id="CHEBI:57783"/>
        <dbReference type="ChEBI" id="CHEBI:57955"/>
        <dbReference type="ChEBI" id="CHEBI:58349"/>
        <dbReference type="ChEBI" id="CHEBI:61548"/>
        <dbReference type="EC" id="1.1.1.49"/>
    </reaction>
</comment>
<dbReference type="EMBL" id="LR746496">
    <property type="protein sequence ID" value="CAA7600548.1"/>
    <property type="molecule type" value="Genomic_DNA"/>
</dbReference>
<feature type="binding site" evidence="7">
    <location>
        <position position="191"/>
    </location>
    <ligand>
        <name>substrate</name>
    </ligand>
</feature>
<evidence type="ECO:0000259" key="8">
    <source>
        <dbReference type="Pfam" id="PF00479"/>
    </source>
</evidence>
<dbReference type="PANTHER" id="PTHR23429:SF0">
    <property type="entry name" value="GLUCOSE-6-PHOSPHATE 1-DEHYDROGENASE"/>
    <property type="match status" value="1"/>
</dbReference>
<accession>A0A8S0W2A4</accession>
<dbReference type="Pfam" id="PF00479">
    <property type="entry name" value="G6PD_N"/>
    <property type="match status" value="1"/>
</dbReference>
<dbReference type="Gene3D" id="3.40.50.720">
    <property type="entry name" value="NAD(P)-binding Rossmann-like Domain"/>
    <property type="match status" value="1"/>
</dbReference>
<evidence type="ECO:0000256" key="3">
    <source>
        <dbReference type="ARBA" id="ARBA00022526"/>
    </source>
</evidence>
<dbReference type="GO" id="GO:0005829">
    <property type="term" value="C:cytosol"/>
    <property type="evidence" value="ECO:0007669"/>
    <property type="project" value="TreeGrafter"/>
</dbReference>
<dbReference type="Pfam" id="PF02781">
    <property type="entry name" value="G6PD_C"/>
    <property type="match status" value="1"/>
</dbReference>
<keyword evidence="12" id="KW-1185">Reference proteome</keyword>
<keyword evidence="3 7" id="KW-0313">Glucose metabolism</keyword>
<evidence type="ECO:0000256" key="7">
    <source>
        <dbReference type="HAMAP-Rule" id="MF_00966"/>
    </source>
</evidence>
<gene>
    <name evidence="7" type="primary">zwf</name>
    <name evidence="11" type="ORF">DEACI_1131</name>
    <name evidence="10" type="ORF">DEACI_1201</name>
</gene>
<dbReference type="InterPro" id="IPR022674">
    <property type="entry name" value="G6P_DH_NAD-bd"/>
</dbReference>
<evidence type="ECO:0000313" key="10">
    <source>
        <dbReference type="EMBL" id="CAA7600548.1"/>
    </source>
</evidence>
<keyword evidence="6 7" id="KW-0119">Carbohydrate metabolism</keyword>
<feature type="binding site" evidence="7">
    <location>
        <position position="354"/>
    </location>
    <ligand>
        <name>substrate</name>
    </ligand>
</feature>
<dbReference type="AlphaFoldDB" id="A0A8S0W2A4"/>
<evidence type="ECO:0000256" key="1">
    <source>
        <dbReference type="ARBA" id="ARBA00004937"/>
    </source>
</evidence>
<dbReference type="GO" id="GO:0050661">
    <property type="term" value="F:NADP binding"/>
    <property type="evidence" value="ECO:0007669"/>
    <property type="project" value="UniProtKB-UniRule"/>
</dbReference>
<dbReference type="GO" id="GO:0004345">
    <property type="term" value="F:glucose-6-phosphate dehydrogenase activity"/>
    <property type="evidence" value="ECO:0007669"/>
    <property type="project" value="UniProtKB-UniRule"/>
</dbReference>
<dbReference type="SUPFAM" id="SSF51735">
    <property type="entry name" value="NAD(P)-binding Rossmann-fold domains"/>
    <property type="match status" value="1"/>
</dbReference>
<dbReference type="NCBIfam" id="TIGR00871">
    <property type="entry name" value="zwf"/>
    <property type="match status" value="1"/>
</dbReference>
<reference evidence="11" key="1">
    <citation type="submission" date="2014-11" db="EMBL/GenBank/DDBJ databases">
        <authorList>
            <person name="Hornung B.V."/>
        </authorList>
    </citation>
    <scope>NUCLEOTIDE SEQUENCE</scope>
    <source>
        <strain evidence="11">INE</strain>
    </source>
</reference>
<dbReference type="Gene3D" id="3.30.360.10">
    <property type="entry name" value="Dihydrodipicolinate Reductase, domain 2"/>
    <property type="match status" value="1"/>
</dbReference>
<feature type="binding site" evidence="7">
    <location>
        <position position="49"/>
    </location>
    <ligand>
        <name>NADP(+)</name>
        <dbReference type="ChEBI" id="CHEBI:58349"/>
    </ligand>
</feature>
<dbReference type="GO" id="GO:0009051">
    <property type="term" value="P:pentose-phosphate shunt, oxidative branch"/>
    <property type="evidence" value="ECO:0007669"/>
    <property type="project" value="TreeGrafter"/>
</dbReference>
<dbReference type="InterPro" id="IPR001282">
    <property type="entry name" value="G6P_DH"/>
</dbReference>
<dbReference type="RefSeq" id="WP_240984207.1">
    <property type="nucleotide sequence ID" value="NZ_CDGJ01000032.1"/>
</dbReference>
<evidence type="ECO:0000256" key="4">
    <source>
        <dbReference type="ARBA" id="ARBA00022857"/>
    </source>
</evidence>
<comment type="similarity">
    <text evidence="2 7">Belongs to the glucose-6-phosphate dehydrogenase family.</text>
</comment>
<feature type="binding site" evidence="7">
    <location>
        <position position="187"/>
    </location>
    <ligand>
        <name>substrate</name>
    </ligand>
</feature>
<evidence type="ECO:0000256" key="6">
    <source>
        <dbReference type="ARBA" id="ARBA00023277"/>
    </source>
</evidence>
<feature type="binding site" evidence="7">
    <location>
        <position position="349"/>
    </location>
    <ligand>
        <name>substrate</name>
    </ligand>
</feature>
<evidence type="ECO:0000256" key="5">
    <source>
        <dbReference type="ARBA" id="ARBA00023002"/>
    </source>
</evidence>
<dbReference type="PRINTS" id="PR00079">
    <property type="entry name" value="G6PDHDRGNASE"/>
</dbReference>
<protein>
    <recommendedName>
        <fullName evidence="7">Glucose-6-phosphate 1-dehydrogenase</fullName>
        <shortName evidence="7">G6PD</shortName>
        <ecNumber evidence="7">1.1.1.49</ecNumber>
    </recommendedName>
</protein>
<dbReference type="PROSITE" id="PS00069">
    <property type="entry name" value="G6P_DEHYDROGENASE"/>
    <property type="match status" value="1"/>
</dbReference>
<comment type="caution">
    <text evidence="7">Lacks conserved residue(s) required for the propagation of feature annotation.</text>
</comment>
<comment type="function">
    <text evidence="7">Catalyzes the oxidation of glucose 6-phosphate to 6-phosphogluconolactone.</text>
</comment>
<feature type="binding site" evidence="7">
    <location>
        <position position="225"/>
    </location>
    <ligand>
        <name>substrate</name>
    </ligand>
</feature>
<name>A0A8S0W2A4_9FIRM</name>
<comment type="pathway">
    <text evidence="1 7">Carbohydrate degradation; pentose phosphate pathway; D-ribulose 5-phosphate from D-glucose 6-phosphate (oxidative stage): step 1/3.</text>
</comment>
<feature type="active site" description="Proton acceptor" evidence="7">
    <location>
        <position position="249"/>
    </location>
</feature>
<organism evidence="10">
    <name type="scientific">Acididesulfobacillus acetoxydans</name>
    <dbReference type="NCBI Taxonomy" id="1561005"/>
    <lineage>
        <taxon>Bacteria</taxon>
        <taxon>Bacillati</taxon>
        <taxon>Bacillota</taxon>
        <taxon>Clostridia</taxon>
        <taxon>Eubacteriales</taxon>
        <taxon>Peptococcaceae</taxon>
        <taxon>Acididesulfobacillus</taxon>
    </lineage>
</organism>
<dbReference type="Proteomes" id="UP001071230">
    <property type="component" value="Unassembled WGS sequence"/>
</dbReference>
<feature type="domain" description="Glucose-6-phosphate dehydrogenase NAD-binding" evidence="8">
    <location>
        <begin position="12"/>
        <end position="196"/>
    </location>
</feature>
<feature type="binding site" evidence="7">
    <location>
        <begin position="91"/>
        <end position="92"/>
    </location>
    <ligand>
        <name>NADP(+)</name>
        <dbReference type="ChEBI" id="CHEBI:58349"/>
    </ligand>
</feature>
<dbReference type="InterPro" id="IPR036291">
    <property type="entry name" value="NAD(P)-bd_dom_sf"/>
</dbReference>
<dbReference type="EMBL" id="CDGJ01000032">
    <property type="protein sequence ID" value="CEJ06682.1"/>
    <property type="molecule type" value="Genomic_DNA"/>
</dbReference>
<dbReference type="InterPro" id="IPR019796">
    <property type="entry name" value="G6P_DH_AS"/>
</dbReference>
<evidence type="ECO:0000313" key="12">
    <source>
        <dbReference type="Proteomes" id="UP001071230"/>
    </source>
</evidence>
<dbReference type="SUPFAM" id="SSF55347">
    <property type="entry name" value="Glyceraldehyde-3-phosphate dehydrogenase-like, C-terminal domain"/>
    <property type="match status" value="1"/>
</dbReference>
<evidence type="ECO:0000259" key="9">
    <source>
        <dbReference type="Pfam" id="PF02781"/>
    </source>
</evidence>
<feature type="binding site" evidence="7">
    <location>
        <position position="157"/>
    </location>
    <ligand>
        <name>NADP(+)</name>
        <dbReference type="ChEBI" id="CHEBI:58349"/>
    </ligand>
</feature>
<feature type="binding site" evidence="7">
    <location>
        <position position="244"/>
    </location>
    <ligand>
        <name>substrate</name>
    </ligand>
</feature>
<keyword evidence="4 7" id="KW-0521">NADP</keyword>
<dbReference type="EC" id="1.1.1.49" evidence="7"/>
<dbReference type="GO" id="GO:0006006">
    <property type="term" value="P:glucose metabolic process"/>
    <property type="evidence" value="ECO:0007669"/>
    <property type="project" value="UniProtKB-KW"/>
</dbReference>
<dbReference type="PANTHER" id="PTHR23429">
    <property type="entry name" value="GLUCOSE-6-PHOSPHATE 1-DEHYDROGENASE G6PD"/>
    <property type="match status" value="1"/>
</dbReference>
<dbReference type="KEGG" id="aacx:DEACI_1201"/>
<evidence type="ECO:0000313" key="11">
    <source>
        <dbReference type="EMBL" id="CEJ06682.1"/>
    </source>
</evidence>
<feature type="domain" description="Glucose-6-phosphate dehydrogenase C-terminal" evidence="9">
    <location>
        <begin position="198"/>
        <end position="497"/>
    </location>
</feature>
<sequence length="501" mass="56816">MAGLQPVEAVLVIFGGTGDLTSRKLIPALHNLKAKDSLPQHFAVIGVGRRQLSDQEFRKNLYPALRQAVGENLRADTWAELQERIFYRRFDFQDERGYRVLREFLEQTDAAYQTGGNRIYYLAVAPEYFGVIVEKLYANGLVRNRSGQGWQRVVIEKPFGRDLATARVLNRKITAVFSEKNTFRIDHYLGKEMIQNIMVLRFANPLFEAVWNNKYVDNVQISATETVGVENRAGYYEQAGALRDMLQNHLLQLLTLTGMEPPVSLTTEAVRDEKVKVLRSLRALAPERVAGDVVRGQYGPGRIEGGQVAAYREEKGISPSSDTETFLALKVEIDNFRWAGVPFYIRTGKRLRAKSTDVIVQFKALPPILYVKEHGELEPNILIIRIQPKEGVYFQFNAKKPGMDPSISPVKMDFCQNCDFENNSPEAYEKLLLDVMRGDPTLFTRWDEVEYSWKFVDQIAQTWGEDQRISSPVPYPAGTWGPAAAGELLARDGRAWWSPGG</sequence>
<dbReference type="Proteomes" id="UP000836597">
    <property type="component" value="Chromosome"/>
</dbReference>